<dbReference type="EMBL" id="JARBDR010000440">
    <property type="protein sequence ID" value="KAJ8312532.1"/>
    <property type="molecule type" value="Genomic_DNA"/>
</dbReference>
<sequence>MLVIKPVSFTGTPVVLTEKMSTIKIRKNITRCVTFKNMEFSSRTFPKFNIYHDQVKSIFERLNTLDEMTICDPPLNYRLHRIKNMTDNPRIIFPENSYNGAVVFRASEMCSYFNPEPEITEISKGEVELLDSKRTPAILVCPLHISIGDETNFESDQLKIKPPSLKLRGSMSHLERKSTFLKPGDSFGELKRDAGSLKLGSSSDQIAREHTTTLYGLTDTKHVSKDLENKNLHSELTYKPDLSEDQGYSNEEATSIVFFVKLTPKGMRKDELKDQICKALKEIFPDTYGNRPGDPNVCFLNEELPSVLDKMLENVLMKQMKLLQTSVERIQKDFVAQATPRFPNSESHLNYILDTLSKLIVPDEEVLQKIAERVKSDENNKNRGACFTYSDYFWNQLLEKVTKDAFAYIDREFSPMDKTIVSNAIANSRMHKPLKGNPNWIFLLTLLFSLFVLFILVKTDRFGFLEAIGLEVVLIHLLVEIETSSLNKSYVVSSVYRYLHSYMETIKNNICTEHTRSMNILLRRKEFLYKAQIQIRRIIRDLNSKTQHMDDGSRVNIHTEEYLLSSPVVIGFGLMDEKLYVHVLDEKAVETVKQQLTDTYKLNGNKFAICSIKSSKDSIPQFDCTSFSPISIGKPIDAKLGFFFKNCNKDVFFVIHSSIIPRCHSVTIRLSNNKIATGKLKVRTDDKSFNNTNFYRLTVFQIEEGTSTNITASKLHKCEGKEQHFDCNTIGLIVETPNVKNEKTKSQFLIISNKYTYKGLDAKNSKRMVVSLAVPVGLEQTPAFMKPGLITYNRRPIGLEMGILKSVQFQCDDEVDLGREELLAVIPYNMLLIFLHNFCCEEEEIRGHTII</sequence>
<feature type="transmembrane region" description="Helical" evidence="1">
    <location>
        <begin position="440"/>
        <end position="457"/>
    </location>
</feature>
<keyword evidence="3" id="KW-1185">Reference proteome</keyword>
<evidence type="ECO:0000313" key="3">
    <source>
        <dbReference type="Proteomes" id="UP001217089"/>
    </source>
</evidence>
<proteinExistence type="predicted"/>
<evidence type="ECO:0000313" key="2">
    <source>
        <dbReference type="EMBL" id="KAJ8312532.1"/>
    </source>
</evidence>
<comment type="caution">
    <text evidence="2">The sequence shown here is derived from an EMBL/GenBank/DDBJ whole genome shotgun (WGS) entry which is preliminary data.</text>
</comment>
<feature type="transmembrane region" description="Helical" evidence="1">
    <location>
        <begin position="462"/>
        <end position="479"/>
    </location>
</feature>
<keyword evidence="1" id="KW-0812">Transmembrane</keyword>
<gene>
    <name evidence="2" type="ORF">KUTeg_009905</name>
</gene>
<organism evidence="2 3">
    <name type="scientific">Tegillarca granosa</name>
    <name type="common">Malaysian cockle</name>
    <name type="synonym">Anadara granosa</name>
    <dbReference type="NCBI Taxonomy" id="220873"/>
    <lineage>
        <taxon>Eukaryota</taxon>
        <taxon>Metazoa</taxon>
        <taxon>Spiralia</taxon>
        <taxon>Lophotrochozoa</taxon>
        <taxon>Mollusca</taxon>
        <taxon>Bivalvia</taxon>
        <taxon>Autobranchia</taxon>
        <taxon>Pteriomorphia</taxon>
        <taxon>Arcoida</taxon>
        <taxon>Arcoidea</taxon>
        <taxon>Arcidae</taxon>
        <taxon>Tegillarca</taxon>
    </lineage>
</organism>
<reference evidence="2 3" key="1">
    <citation type="submission" date="2022-12" db="EMBL/GenBank/DDBJ databases">
        <title>Chromosome-level genome of Tegillarca granosa.</title>
        <authorList>
            <person name="Kim J."/>
        </authorList>
    </citation>
    <scope>NUCLEOTIDE SEQUENCE [LARGE SCALE GENOMIC DNA]</scope>
    <source>
        <strain evidence="2">Teg-2019</strain>
        <tissue evidence="2">Adductor muscle</tissue>
    </source>
</reference>
<keyword evidence="1" id="KW-0472">Membrane</keyword>
<keyword evidence="1" id="KW-1133">Transmembrane helix</keyword>
<dbReference type="Proteomes" id="UP001217089">
    <property type="component" value="Unassembled WGS sequence"/>
</dbReference>
<protein>
    <submittedName>
        <fullName evidence="2">Uncharacterized protein</fullName>
    </submittedName>
</protein>
<name>A0ABQ9F579_TEGGR</name>
<accession>A0ABQ9F579</accession>
<evidence type="ECO:0000256" key="1">
    <source>
        <dbReference type="SAM" id="Phobius"/>
    </source>
</evidence>